<accession>A0A346JPW7</accession>
<comment type="caution">
    <text evidence="1">The sequence shown here is derived from an EMBL/GenBank/DDBJ whole genome shotgun (WGS) entry which is preliminary data.</text>
</comment>
<gene>
    <name evidence="1" type="ORF">CH627_04230</name>
</gene>
<dbReference type="EMBL" id="QVJI01000005">
    <property type="protein sequence ID" value="RFN63717.1"/>
    <property type="molecule type" value="Genomic_DNA"/>
</dbReference>
<organism evidence="1">
    <name type="scientific">Haemophilus influenzae</name>
    <dbReference type="NCBI Taxonomy" id="727"/>
    <lineage>
        <taxon>Bacteria</taxon>
        <taxon>Pseudomonadati</taxon>
        <taxon>Pseudomonadota</taxon>
        <taxon>Gammaproteobacteria</taxon>
        <taxon>Pasteurellales</taxon>
        <taxon>Pasteurellaceae</taxon>
        <taxon>Haemophilus</taxon>
    </lineage>
</organism>
<sequence length="39" mass="4412">MATFHICPLTNFDHIICDKNLVESAQNGIRELNINLTIV</sequence>
<evidence type="ECO:0000313" key="1">
    <source>
        <dbReference type="EMBL" id="RFN63717.1"/>
    </source>
</evidence>
<protein>
    <submittedName>
        <fullName evidence="1">DeoR family transcriptional regulator</fullName>
    </submittedName>
</protein>
<reference evidence="1" key="1">
    <citation type="submission" date="2018-08" db="EMBL/GenBank/DDBJ databases">
        <title>Antagonistic pleiotropy in the bifunctional surface protein FadL/P1 during adaptation of Haemophilus influenzae to chronic lung infection associated with COPD.</title>
        <authorList>
            <person name="Moleres J."/>
            <person name="Ehrlich R."/>
        </authorList>
    </citation>
    <scope>NUCLEOTIDE SEQUENCE [LARGE SCALE GENOMIC DNA]</scope>
    <source>
        <strain evidence="1">P668-6062</strain>
    </source>
</reference>
<name>A0A346JPW7_HAEIF</name>
<proteinExistence type="predicted"/>
<dbReference type="AlphaFoldDB" id="A0A346JPW7"/>